<keyword evidence="8" id="KW-0969">Cilium</keyword>
<feature type="domain" description="Flagellar hook-associated protein 2 C-terminal" evidence="7">
    <location>
        <begin position="241"/>
        <end position="538"/>
    </location>
</feature>
<dbReference type="AlphaFoldDB" id="A0A1Y6B8P7"/>
<gene>
    <name evidence="8" type="ORF">SAMN05428998_10225</name>
</gene>
<dbReference type="STRING" id="560819.SAMN05428998_10225"/>
<dbReference type="Pfam" id="PF07195">
    <property type="entry name" value="FliD_C"/>
    <property type="match status" value="1"/>
</dbReference>
<dbReference type="GO" id="GO:0005576">
    <property type="term" value="C:extracellular region"/>
    <property type="evidence" value="ECO:0007669"/>
    <property type="project" value="UniProtKB-SubCell"/>
</dbReference>
<dbReference type="InterPro" id="IPR003481">
    <property type="entry name" value="FliD_N"/>
</dbReference>
<dbReference type="GO" id="GO:0071973">
    <property type="term" value="P:bacterial-type flagellum-dependent cell motility"/>
    <property type="evidence" value="ECO:0007669"/>
    <property type="project" value="TreeGrafter"/>
</dbReference>
<protein>
    <recommendedName>
        <fullName evidence="5">Flagellar hook-associated protein 2</fullName>
        <shortName evidence="5">HAP2</shortName>
    </recommendedName>
    <alternativeName>
        <fullName evidence="5">Flagellar cap protein</fullName>
    </alternativeName>
</protein>
<comment type="subunit">
    <text evidence="2 5">Homopentamer.</text>
</comment>
<feature type="coiled-coil region" evidence="5">
    <location>
        <begin position="523"/>
        <end position="550"/>
    </location>
</feature>
<keyword evidence="4 5" id="KW-0975">Bacterial flagellum</keyword>
<dbReference type="EMBL" id="FWZX01000002">
    <property type="protein sequence ID" value="SME96840.1"/>
    <property type="molecule type" value="Genomic_DNA"/>
</dbReference>
<keyword evidence="9" id="KW-1185">Reference proteome</keyword>
<name>A0A1Y6B8P7_9PROT</name>
<dbReference type="PANTHER" id="PTHR30288:SF0">
    <property type="entry name" value="FLAGELLAR HOOK-ASSOCIATED PROTEIN 2"/>
    <property type="match status" value="1"/>
</dbReference>
<dbReference type="PANTHER" id="PTHR30288">
    <property type="entry name" value="FLAGELLAR CAP/ASSEMBLY PROTEIN FLID"/>
    <property type="match status" value="1"/>
</dbReference>
<keyword evidence="3 5" id="KW-0175">Coiled coil</keyword>
<dbReference type="GO" id="GO:0009421">
    <property type="term" value="C:bacterial-type flagellum filament cap"/>
    <property type="evidence" value="ECO:0007669"/>
    <property type="project" value="InterPro"/>
</dbReference>
<reference evidence="8 9" key="1">
    <citation type="submission" date="2017-04" db="EMBL/GenBank/DDBJ databases">
        <authorList>
            <person name="Afonso C.L."/>
            <person name="Miller P.J."/>
            <person name="Scott M.A."/>
            <person name="Spackman E."/>
            <person name="Goraichik I."/>
            <person name="Dimitrov K.M."/>
            <person name="Suarez D.L."/>
            <person name="Swayne D.E."/>
        </authorList>
    </citation>
    <scope>NUCLEOTIDE SEQUENCE [LARGE SCALE GENOMIC DNA]</scope>
    <source>
        <strain evidence="8 9">USBA 355</strain>
    </source>
</reference>
<proteinExistence type="inferred from homology"/>
<comment type="subcellular location">
    <subcellularLocation>
        <location evidence="5">Secreted</location>
    </subcellularLocation>
    <subcellularLocation>
        <location evidence="5">Bacterial flagellum</location>
    </subcellularLocation>
</comment>
<evidence type="ECO:0000256" key="2">
    <source>
        <dbReference type="ARBA" id="ARBA00011255"/>
    </source>
</evidence>
<sequence>MTSVNTSATYSWLNSTGITGLTDIDTAQLVEAAYEAKLAPADQLQVKADANDVKSTAYGDLSDVVETLADTVEALTSSSALASLRDDVWAQSSAYLSTSDSSVTASSVLSATAENGTASGSWTLQVEQLATAQKIASDSVADSTAALGLDGSFSLALGDGTAATVTVTSDMSLDDLVDAVNAAGAGVTASVLQVSSDSAMLVLTADDTGQEISLADVSGDALSQLGVLDDSGAVANELRAAQQAVFTVDGVEITRSSNTVDDVLDGITLYLTAAEPDVDVELKVAPDYSGIEQAIEDFVDAYNSYRDFYDTQQAYTAGVGADDDAVLFGDSLLNRLNSTIAGTLTGSFGDETLDSLADIGITLDENNQLTIDSDTLESAIYDDLDSVEAIFSERSTTGSDDLLVSDGGGFSGSFTLDVTVGADGTITGASVDGDSSLFEIDGKKLVGAAGTAYEGVTLIYGGSASDSIAVEISQGLASVLNDQLDGYTGSSGSIQKAIQSLDSQTADYNDKIDDLTASAQDYAQKLYDRYAKLEAQLELLQQTRDQLAALWGTNDS</sequence>
<comment type="function">
    <text evidence="5">Required for morphogenesis and for the elongation of the flagellar filament by facilitating polymerization of the flagellin monomers at the tip of growing filament. Forms a capping structure, which prevents flagellin subunits (transported through the central channel of the flagellum) from leaking out without polymerization at the distal end.</text>
</comment>
<evidence type="ECO:0000313" key="8">
    <source>
        <dbReference type="EMBL" id="SME96840.1"/>
    </source>
</evidence>
<evidence type="ECO:0000256" key="1">
    <source>
        <dbReference type="ARBA" id="ARBA00009764"/>
    </source>
</evidence>
<dbReference type="GO" id="GO:0007155">
    <property type="term" value="P:cell adhesion"/>
    <property type="evidence" value="ECO:0007669"/>
    <property type="project" value="InterPro"/>
</dbReference>
<evidence type="ECO:0000256" key="4">
    <source>
        <dbReference type="ARBA" id="ARBA00023143"/>
    </source>
</evidence>
<comment type="similarity">
    <text evidence="1 5">Belongs to the FliD family.</text>
</comment>
<dbReference type="GO" id="GO:0009424">
    <property type="term" value="C:bacterial-type flagellum hook"/>
    <property type="evidence" value="ECO:0007669"/>
    <property type="project" value="UniProtKB-UniRule"/>
</dbReference>
<dbReference type="Pfam" id="PF07196">
    <property type="entry name" value="Flagellin_IN"/>
    <property type="match status" value="1"/>
</dbReference>
<evidence type="ECO:0000259" key="7">
    <source>
        <dbReference type="Pfam" id="PF07195"/>
    </source>
</evidence>
<dbReference type="InterPro" id="IPR040026">
    <property type="entry name" value="FliD"/>
</dbReference>
<feature type="domain" description="Flagellar hook-associated protein 2 N-terminal" evidence="6">
    <location>
        <begin position="23"/>
        <end position="133"/>
    </location>
</feature>
<dbReference type="InterPro" id="IPR010809">
    <property type="entry name" value="FliD_C"/>
</dbReference>
<evidence type="ECO:0000256" key="3">
    <source>
        <dbReference type="ARBA" id="ARBA00023054"/>
    </source>
</evidence>
<evidence type="ECO:0000259" key="6">
    <source>
        <dbReference type="Pfam" id="PF02465"/>
    </source>
</evidence>
<evidence type="ECO:0000313" key="9">
    <source>
        <dbReference type="Proteomes" id="UP000192917"/>
    </source>
</evidence>
<accession>A0A1Y6B8P7</accession>
<keyword evidence="8" id="KW-0966">Cell projection</keyword>
<organism evidence="8 9">
    <name type="scientific">Tistlia consotensis USBA 355</name>
    <dbReference type="NCBI Taxonomy" id="560819"/>
    <lineage>
        <taxon>Bacteria</taxon>
        <taxon>Pseudomonadati</taxon>
        <taxon>Pseudomonadota</taxon>
        <taxon>Alphaproteobacteria</taxon>
        <taxon>Rhodospirillales</taxon>
        <taxon>Rhodovibrionaceae</taxon>
        <taxon>Tistlia</taxon>
    </lineage>
</organism>
<keyword evidence="5" id="KW-0964">Secreted</keyword>
<dbReference type="RefSeq" id="WP_085121111.1">
    <property type="nucleotide sequence ID" value="NZ_FWZX01000002.1"/>
</dbReference>
<evidence type="ECO:0000256" key="5">
    <source>
        <dbReference type="RuleBase" id="RU362066"/>
    </source>
</evidence>
<dbReference type="Proteomes" id="UP000192917">
    <property type="component" value="Unassembled WGS sequence"/>
</dbReference>
<dbReference type="Pfam" id="PF02465">
    <property type="entry name" value="FliD_N"/>
    <property type="match status" value="1"/>
</dbReference>
<dbReference type="InterPro" id="IPR010810">
    <property type="entry name" value="Flagellin_hook_IN_motif"/>
</dbReference>
<keyword evidence="8" id="KW-0282">Flagellum</keyword>